<dbReference type="Gene3D" id="3.40.50.9200">
    <property type="entry name" value="Hypothetical protein MTH538"/>
    <property type="match status" value="1"/>
</dbReference>
<dbReference type="EMBL" id="JBANBB010000001">
    <property type="protein sequence ID" value="MEK0306854.1"/>
    <property type="molecule type" value="Genomic_DNA"/>
</dbReference>
<protein>
    <submittedName>
        <fullName evidence="2">TIR domain-containing protein</fullName>
    </submittedName>
</protein>
<organism evidence="2 3">
    <name type="scientific">Bifidobacterium favimelis</name>
    <dbReference type="NCBI Taxonomy" id="3122979"/>
    <lineage>
        <taxon>Bacteria</taxon>
        <taxon>Bacillati</taxon>
        <taxon>Actinomycetota</taxon>
        <taxon>Actinomycetes</taxon>
        <taxon>Bifidobacteriales</taxon>
        <taxon>Bifidobacteriaceae</taxon>
        <taxon>Bifidobacterium</taxon>
    </lineage>
</organism>
<reference evidence="2 3" key="1">
    <citation type="submission" date="2024-02" db="EMBL/GenBank/DDBJ databases">
        <title>Bifidobacterium honeyensis sp. nov., isolated from the comb honey.</title>
        <authorList>
            <person name="Liu W."/>
            <person name="Li Y."/>
        </authorList>
    </citation>
    <scope>NUCLEOTIDE SEQUENCE [LARGE SCALE GENOMIC DNA]</scope>
    <source>
        <strain evidence="2 3">IMAU50988</strain>
    </source>
</reference>
<dbReference type="InterPro" id="IPR036490">
    <property type="entry name" value="ThsB_TIR-like_sf"/>
</dbReference>
<evidence type="ECO:0000313" key="3">
    <source>
        <dbReference type="Proteomes" id="UP001373159"/>
    </source>
</evidence>
<evidence type="ECO:0000259" key="1">
    <source>
        <dbReference type="Pfam" id="PF08937"/>
    </source>
</evidence>
<proteinExistence type="predicted"/>
<dbReference type="RefSeq" id="WP_340469420.1">
    <property type="nucleotide sequence ID" value="NZ_JBANBB010000001.1"/>
</dbReference>
<name>A0ABU8ZNS7_9BIFI</name>
<dbReference type="Pfam" id="PF08937">
    <property type="entry name" value="ThsB_TIR"/>
    <property type="match status" value="1"/>
</dbReference>
<sequence>MAVFYAFHYREDHRRVQQIMDISGVEGQPLLSTQDWESIKSRGDAAVEDWINEEMKDKTAVIVLSGLYTASRPWVQYEIRHAWDISKPLLSIDISGLEDDNGQTDPIGPDPFTFLDNYETVCIPRYIPSGPSADFYNEIKDNLAQWASQGYVQRLFLGNQEQLRRPSDYLEATEGKDGQVHTD</sequence>
<keyword evidence="3" id="KW-1185">Reference proteome</keyword>
<dbReference type="SUPFAM" id="SSF52206">
    <property type="entry name" value="Hypothetical protein MTH538"/>
    <property type="match status" value="1"/>
</dbReference>
<evidence type="ECO:0000313" key="2">
    <source>
        <dbReference type="EMBL" id="MEK0306854.1"/>
    </source>
</evidence>
<accession>A0ABU8ZNS7</accession>
<comment type="caution">
    <text evidence="2">The sequence shown here is derived from an EMBL/GenBank/DDBJ whole genome shotgun (WGS) entry which is preliminary data.</text>
</comment>
<dbReference type="Proteomes" id="UP001373159">
    <property type="component" value="Unassembled WGS sequence"/>
</dbReference>
<gene>
    <name evidence="2" type="ORF">V8P97_05180</name>
</gene>
<dbReference type="InterPro" id="IPR015032">
    <property type="entry name" value="ThsB__TIR-like_domain"/>
</dbReference>
<feature type="domain" description="Thoeris protein ThsB TIR-like" evidence="1">
    <location>
        <begin position="4"/>
        <end position="98"/>
    </location>
</feature>